<dbReference type="STRING" id="584787.GCA_001247655_00268"/>
<dbReference type="InterPro" id="IPR014718">
    <property type="entry name" value="GH-type_carb-bd"/>
</dbReference>
<dbReference type="SUPFAM" id="SSF81296">
    <property type="entry name" value="E set domains"/>
    <property type="match status" value="1"/>
</dbReference>
<dbReference type="InterPro" id="IPR014756">
    <property type="entry name" value="Ig_E-set"/>
</dbReference>
<dbReference type="Gene3D" id="2.70.98.10">
    <property type="match status" value="1"/>
</dbReference>
<feature type="chain" id="PRO_5018114846" evidence="6">
    <location>
        <begin position="22"/>
        <end position="519"/>
    </location>
</feature>
<feature type="signal peptide" evidence="6">
    <location>
        <begin position="1"/>
        <end position="21"/>
    </location>
</feature>
<comment type="pathway">
    <text evidence="2">Glycan metabolism; osmoregulated periplasmic glucan (OPG) biosynthesis.</text>
</comment>
<keyword evidence="4 6" id="KW-0732">Signal</keyword>
<dbReference type="GO" id="GO:0030246">
    <property type="term" value="F:carbohydrate binding"/>
    <property type="evidence" value="ECO:0007669"/>
    <property type="project" value="InterPro"/>
</dbReference>
<comment type="subcellular location">
    <subcellularLocation>
        <location evidence="1">Periplasm</location>
    </subcellularLocation>
</comment>
<reference evidence="8 9" key="1">
    <citation type="submission" date="2018-11" db="EMBL/GenBank/DDBJ databases">
        <title>Genomic Encyclopedia of Type Strains, Phase IV (KMG-IV): sequencing the most valuable type-strain genomes for metagenomic binning, comparative biology and taxonomic classification.</title>
        <authorList>
            <person name="Goeker M."/>
        </authorList>
    </citation>
    <scope>NUCLEOTIDE SEQUENCE [LARGE SCALE GENOMIC DNA]</scope>
    <source>
        <strain evidence="8 9">DSM 21945</strain>
    </source>
</reference>
<dbReference type="EMBL" id="RJUL01000003">
    <property type="protein sequence ID" value="ROQ28566.1"/>
    <property type="molecule type" value="Genomic_DNA"/>
</dbReference>
<dbReference type="GO" id="GO:0051274">
    <property type="term" value="P:beta-glucan biosynthetic process"/>
    <property type="evidence" value="ECO:0007669"/>
    <property type="project" value="TreeGrafter"/>
</dbReference>
<dbReference type="InterPro" id="IPR011013">
    <property type="entry name" value="Gal_mutarotase_sf_dom"/>
</dbReference>
<sequence>MKTMTALSVGLALLASQAALADPFSFAALKGEARSLADHPYQAPADKLPKAVADLNWDQHQSIVFKHDQALWSKLPSHFRAEFFHLGMYAKTPVQLYEVVDGEARAINYDKHFFDYGKSGLDHAKLPKNLGFAGFRLHSLTDWQRDIISFLGASYFRAVGSSMQYGLSARGLAVDTALPRPEEFPTFTRFYLVRPQGSDDTAEVYALMDSKSVSGAYHFTITPGEPLVMHVDAAIYPRAEIERLGIAPLTSMFQVGENDHRASWDWRPEIHDSDGLSMWRGNGEWVWRPLTNPASLHFNTFTDDNPKGFGLLQRDRNFDHYQDDGVFYEKRPSLWIEPVGNWGKGTVDLTEIPTIDETFDNIVAFWQPAQPVKPGQELLYSYNMYWGERMPHTPHLAHVKETRTGIGGVVGQKRDHYSHRFVVDFEGDIFNMMPLNAPSEIKADVSVSRGKVELVSVRPIAGHKGYRARFDVVPDDSTAPIDMRLYLKKGNKALSETWLYQWTPPPVAERDLSTPNLNQ</sequence>
<name>A0A3N1PVI8_9GAMM</name>
<protein>
    <submittedName>
        <fullName evidence="8">Glucans biosynthesis protein</fullName>
    </submittedName>
</protein>
<gene>
    <name evidence="8" type="ORF">EDC28_103159</name>
</gene>
<comment type="caution">
    <text evidence="8">The sequence shown here is derived from an EMBL/GenBank/DDBJ whole genome shotgun (WGS) entry which is preliminary data.</text>
</comment>
<dbReference type="PANTHER" id="PTHR30504">
    <property type="entry name" value="GLUCANS BIOSYNTHESIS PROTEIN"/>
    <property type="match status" value="1"/>
</dbReference>
<dbReference type="GO" id="GO:0030288">
    <property type="term" value="C:outer membrane-bounded periplasmic space"/>
    <property type="evidence" value="ECO:0007669"/>
    <property type="project" value="TreeGrafter"/>
</dbReference>
<dbReference type="RefSeq" id="WP_123421032.1">
    <property type="nucleotide sequence ID" value="NZ_RJUL01000003.1"/>
</dbReference>
<accession>A0A3N1PVI8</accession>
<dbReference type="PIRSF" id="PIRSF006281">
    <property type="entry name" value="MdoG"/>
    <property type="match status" value="1"/>
</dbReference>
<evidence type="ECO:0000256" key="3">
    <source>
        <dbReference type="ARBA" id="ARBA00009284"/>
    </source>
</evidence>
<evidence type="ECO:0000259" key="7">
    <source>
        <dbReference type="Pfam" id="PF04349"/>
    </source>
</evidence>
<evidence type="ECO:0000256" key="4">
    <source>
        <dbReference type="ARBA" id="ARBA00022729"/>
    </source>
</evidence>
<comment type="similarity">
    <text evidence="3">Belongs to the OpgD/OpgG family.</text>
</comment>
<dbReference type="Proteomes" id="UP000268033">
    <property type="component" value="Unassembled WGS sequence"/>
</dbReference>
<proteinExistence type="inferred from homology"/>
<dbReference type="FunFam" id="2.70.98.10:FF:000001">
    <property type="entry name" value="Glucans biosynthesis protein G"/>
    <property type="match status" value="1"/>
</dbReference>
<dbReference type="GO" id="GO:0003824">
    <property type="term" value="F:catalytic activity"/>
    <property type="evidence" value="ECO:0007669"/>
    <property type="project" value="InterPro"/>
</dbReference>
<organism evidence="8 9">
    <name type="scientific">Gallaecimonas pentaromativorans</name>
    <dbReference type="NCBI Taxonomy" id="584787"/>
    <lineage>
        <taxon>Bacteria</taxon>
        <taxon>Pseudomonadati</taxon>
        <taxon>Pseudomonadota</taxon>
        <taxon>Gammaproteobacteria</taxon>
        <taxon>Enterobacterales</taxon>
        <taxon>Gallaecimonadaceae</taxon>
        <taxon>Gallaecimonas</taxon>
    </lineage>
</organism>
<evidence type="ECO:0000313" key="9">
    <source>
        <dbReference type="Proteomes" id="UP000268033"/>
    </source>
</evidence>
<dbReference type="SUPFAM" id="SSF74650">
    <property type="entry name" value="Galactose mutarotase-like"/>
    <property type="match status" value="1"/>
</dbReference>
<evidence type="ECO:0000256" key="6">
    <source>
        <dbReference type="SAM" id="SignalP"/>
    </source>
</evidence>
<dbReference type="InterPro" id="IPR014438">
    <property type="entry name" value="Glucan_biosyn_MdoG/MdoD"/>
</dbReference>
<dbReference type="AlphaFoldDB" id="A0A3N1PVI8"/>
<dbReference type="InterPro" id="IPR013783">
    <property type="entry name" value="Ig-like_fold"/>
</dbReference>
<keyword evidence="5" id="KW-0574">Periplasm</keyword>
<dbReference type="Gene3D" id="2.60.40.10">
    <property type="entry name" value="Immunoglobulins"/>
    <property type="match status" value="1"/>
</dbReference>
<evidence type="ECO:0000313" key="8">
    <source>
        <dbReference type="EMBL" id="ROQ28566.1"/>
    </source>
</evidence>
<dbReference type="InterPro" id="IPR007444">
    <property type="entry name" value="Glucan_biosyn_MdoG_C"/>
</dbReference>
<dbReference type="PANTHER" id="PTHR30504:SF3">
    <property type="entry name" value="GLUCANS BIOSYNTHESIS PROTEIN D"/>
    <property type="match status" value="1"/>
</dbReference>
<evidence type="ECO:0000256" key="2">
    <source>
        <dbReference type="ARBA" id="ARBA00005001"/>
    </source>
</evidence>
<feature type="domain" description="Glucan biosynthesis periplasmic MdoG C-terminal" evidence="7">
    <location>
        <begin position="24"/>
        <end position="502"/>
    </location>
</feature>
<dbReference type="UniPathway" id="UPA00637"/>
<keyword evidence="9" id="KW-1185">Reference proteome</keyword>
<dbReference type="Pfam" id="PF04349">
    <property type="entry name" value="MdoG"/>
    <property type="match status" value="1"/>
</dbReference>
<evidence type="ECO:0000256" key="1">
    <source>
        <dbReference type="ARBA" id="ARBA00004418"/>
    </source>
</evidence>
<evidence type="ECO:0000256" key="5">
    <source>
        <dbReference type="ARBA" id="ARBA00022764"/>
    </source>
</evidence>